<dbReference type="Pfam" id="PF00440">
    <property type="entry name" value="TetR_N"/>
    <property type="match status" value="2"/>
</dbReference>
<dbReference type="PRINTS" id="PR00455">
    <property type="entry name" value="HTHTETR"/>
</dbReference>
<name>A0A1X0DG24_9MYCO</name>
<feature type="DNA-binding region" description="H-T-H motif" evidence="2">
    <location>
        <begin position="40"/>
        <end position="59"/>
    </location>
</feature>
<dbReference type="OrthoDB" id="4456617at2"/>
<dbReference type="Gene3D" id="1.10.357.10">
    <property type="entry name" value="Tetracycline Repressor, domain 2"/>
    <property type="match status" value="2"/>
</dbReference>
<dbReference type="PANTHER" id="PTHR30055:SF219">
    <property type="entry name" value="TRANSCRIPTIONAL REGULATORY PROTEIN"/>
    <property type="match status" value="1"/>
</dbReference>
<dbReference type="Gene3D" id="1.10.10.60">
    <property type="entry name" value="Homeodomain-like"/>
    <property type="match status" value="2"/>
</dbReference>
<keyword evidence="5" id="KW-1185">Reference proteome</keyword>
<dbReference type="GO" id="GO:0000976">
    <property type="term" value="F:transcription cis-regulatory region binding"/>
    <property type="evidence" value="ECO:0007669"/>
    <property type="project" value="TreeGrafter"/>
</dbReference>
<dbReference type="EMBL" id="MVHS01000014">
    <property type="protein sequence ID" value="ORA71346.1"/>
    <property type="molecule type" value="Genomic_DNA"/>
</dbReference>
<dbReference type="AlphaFoldDB" id="A0A1X0DG24"/>
<dbReference type="InterPro" id="IPR050109">
    <property type="entry name" value="HTH-type_TetR-like_transc_reg"/>
</dbReference>
<dbReference type="SUPFAM" id="SSF46689">
    <property type="entry name" value="Homeodomain-like"/>
    <property type="match status" value="2"/>
</dbReference>
<sequence>MPTVQVDPRSAVKRRPKDRKAQIARASAEAFSALGYHAVSMSDIASRVGISAAGLYRHASSKYELFRDAVISLGEQLVEQTAFADQATSEVSAADLLDQVIRALIDTSMANRDSGGLYRWEGRYLNDGDQSVLEDQIKLVNRRIQRPLAELRPDLDSWQRWTLSSAALSVIGSIADHRARLASADIHDVLRELAHAVLRTELPTIASAPGDRAEPDAAVVTATSGAAGRYEALLRVSMHLFSTQHYHETSMEDIAAAVGMPASGIYRYFTGKPELLATSFRRAADRVSGDIADVLAAEKNPERALNMLIDAYVARSFADPDLATAYYTERGNLPDADRALLHNVQLATVEAWVRLAVAARPELPPERARFAVHAAFALVVDLGRLVGYDTTEQSRARVKTLMAAVLLRPPPARIES</sequence>
<organism evidence="4 5">
    <name type="scientific">Mycolicibacterium insubricum</name>
    <dbReference type="NCBI Taxonomy" id="444597"/>
    <lineage>
        <taxon>Bacteria</taxon>
        <taxon>Bacillati</taxon>
        <taxon>Actinomycetota</taxon>
        <taxon>Actinomycetes</taxon>
        <taxon>Mycobacteriales</taxon>
        <taxon>Mycobacteriaceae</taxon>
        <taxon>Mycolicibacterium</taxon>
    </lineage>
</organism>
<gene>
    <name evidence="4" type="ORF">BST26_08560</name>
</gene>
<feature type="domain" description="HTH tetR-type" evidence="3">
    <location>
        <begin position="17"/>
        <end position="77"/>
    </location>
</feature>
<comment type="caution">
    <text evidence="4">The sequence shown here is derived from an EMBL/GenBank/DDBJ whole genome shotgun (WGS) entry which is preliminary data.</text>
</comment>
<dbReference type="GO" id="GO:0003700">
    <property type="term" value="F:DNA-binding transcription factor activity"/>
    <property type="evidence" value="ECO:0007669"/>
    <property type="project" value="TreeGrafter"/>
</dbReference>
<dbReference type="PROSITE" id="PS50977">
    <property type="entry name" value="HTH_TETR_2"/>
    <property type="match status" value="2"/>
</dbReference>
<dbReference type="PANTHER" id="PTHR30055">
    <property type="entry name" value="HTH-TYPE TRANSCRIPTIONAL REGULATOR RUTR"/>
    <property type="match status" value="1"/>
</dbReference>
<feature type="DNA-binding region" description="H-T-H motif" evidence="2">
    <location>
        <begin position="250"/>
        <end position="269"/>
    </location>
</feature>
<keyword evidence="1 2" id="KW-0238">DNA-binding</keyword>
<dbReference type="STRING" id="444597.BST26_08560"/>
<evidence type="ECO:0000256" key="1">
    <source>
        <dbReference type="ARBA" id="ARBA00023125"/>
    </source>
</evidence>
<dbReference type="Proteomes" id="UP000192801">
    <property type="component" value="Unassembled WGS sequence"/>
</dbReference>
<feature type="domain" description="HTH tetR-type" evidence="3">
    <location>
        <begin position="227"/>
        <end position="287"/>
    </location>
</feature>
<dbReference type="InterPro" id="IPR001647">
    <property type="entry name" value="HTH_TetR"/>
</dbReference>
<evidence type="ECO:0000313" key="4">
    <source>
        <dbReference type="EMBL" id="ORA71346.1"/>
    </source>
</evidence>
<evidence type="ECO:0000256" key="2">
    <source>
        <dbReference type="PROSITE-ProRule" id="PRU00335"/>
    </source>
</evidence>
<dbReference type="RefSeq" id="WP_083030341.1">
    <property type="nucleotide sequence ID" value="NZ_AP022618.1"/>
</dbReference>
<dbReference type="InterPro" id="IPR009057">
    <property type="entry name" value="Homeodomain-like_sf"/>
</dbReference>
<reference evidence="4 5" key="1">
    <citation type="submission" date="2016-12" db="EMBL/GenBank/DDBJ databases">
        <title>The new phylogeny of genus Mycobacterium.</title>
        <authorList>
            <person name="Tortoli E."/>
            <person name="Trovato A."/>
            <person name="Cirillo D.M."/>
        </authorList>
    </citation>
    <scope>NUCLEOTIDE SEQUENCE [LARGE SCALE GENOMIC DNA]</scope>
    <source>
        <strain evidence="4 5">DSM 45130</strain>
    </source>
</reference>
<evidence type="ECO:0000313" key="5">
    <source>
        <dbReference type="Proteomes" id="UP000192801"/>
    </source>
</evidence>
<accession>A0A1X0DG24</accession>
<evidence type="ECO:0000259" key="3">
    <source>
        <dbReference type="PROSITE" id="PS50977"/>
    </source>
</evidence>
<protein>
    <submittedName>
        <fullName evidence="4">TetR family transcriptional regulator</fullName>
    </submittedName>
</protein>
<proteinExistence type="predicted"/>